<dbReference type="InterPro" id="IPR036047">
    <property type="entry name" value="F-box-like_dom_sf"/>
</dbReference>
<keyword evidence="2" id="KW-1185">Reference proteome</keyword>
<evidence type="ECO:0008006" key="3">
    <source>
        <dbReference type="Google" id="ProtNLM"/>
    </source>
</evidence>
<accession>D8S0Y2</accession>
<sequence length="470" mass="51999">MRALSQQILHDQFFRIMKPFSPLKLRGTRFETPTPLFLGHMARTLSGRGCRMRRSVELDDSTLVEILSKVGDARQLAECSLVCKRWWELSSAVSRLHFDFEVSSMEEVRDAEDTISSVLHRAKYKAPGCLKELIVVLQCGYGDDQMEVSGHWLAWAAGSVTRLALQLEGLKWGPAVWSLIACSTAIQMIYISGTMGISTKSLVSCSLQALEVCKLVSPVPHALLPMLLASCPRLEVLSAVIVGGQSLTVSSGNLKALTVLGQCDEDLEAFELTIDAPQLEALLVGVHSPGTPVSIRLRSEDLKVASFYGCCVLDKRCEKVRCLTLFGAWEMDAIAEMSWFMPLVSKLSLYYFKSHHNITIDRLLSSFGSVDTLHCDCHSLQSFVSGGVSDLLNDLTVHVEESALPNALVLKDLLGVKGIVIHYKDVANLELVIGRLSYESLRVLSDLRSLSPCRISFTHEKLHPWLSIHL</sequence>
<dbReference type="Gene3D" id="1.20.1280.50">
    <property type="match status" value="1"/>
</dbReference>
<dbReference type="HOGENOM" id="CLU_045756_0_0_1"/>
<evidence type="ECO:0000313" key="2">
    <source>
        <dbReference type="Proteomes" id="UP000001514"/>
    </source>
</evidence>
<dbReference type="AlphaFoldDB" id="D8S0Y2"/>
<dbReference type="FunCoup" id="D8S0Y2">
    <property type="interactions" value="1802"/>
</dbReference>
<evidence type="ECO:0000313" key="1">
    <source>
        <dbReference type="EMBL" id="EFJ22129.1"/>
    </source>
</evidence>
<dbReference type="SUPFAM" id="SSF81383">
    <property type="entry name" value="F-box domain"/>
    <property type="match status" value="1"/>
</dbReference>
<gene>
    <name evidence="1" type="ORF">SELMODRAFT_416963</name>
</gene>
<dbReference type="InParanoid" id="D8S0Y2"/>
<dbReference type="Gramene" id="EFJ22129">
    <property type="protein sequence ID" value="EFJ22129"/>
    <property type="gene ID" value="SELMODRAFT_416963"/>
</dbReference>
<dbReference type="EMBL" id="GL377597">
    <property type="protein sequence ID" value="EFJ22129.1"/>
    <property type="molecule type" value="Genomic_DNA"/>
</dbReference>
<dbReference type="Proteomes" id="UP000001514">
    <property type="component" value="Unassembled WGS sequence"/>
</dbReference>
<dbReference type="InterPro" id="IPR050232">
    <property type="entry name" value="FBL13/AtMIF1-like"/>
</dbReference>
<organism evidence="2">
    <name type="scientific">Selaginella moellendorffii</name>
    <name type="common">Spikemoss</name>
    <dbReference type="NCBI Taxonomy" id="88036"/>
    <lineage>
        <taxon>Eukaryota</taxon>
        <taxon>Viridiplantae</taxon>
        <taxon>Streptophyta</taxon>
        <taxon>Embryophyta</taxon>
        <taxon>Tracheophyta</taxon>
        <taxon>Lycopodiopsida</taxon>
        <taxon>Selaginellales</taxon>
        <taxon>Selaginellaceae</taxon>
        <taxon>Selaginella</taxon>
    </lineage>
</organism>
<dbReference type="PANTHER" id="PTHR31900">
    <property type="entry name" value="F-BOX/RNI SUPERFAMILY PROTEIN-RELATED"/>
    <property type="match status" value="1"/>
</dbReference>
<dbReference type="KEGG" id="smo:SELMODRAFT_416963"/>
<reference evidence="1 2" key="1">
    <citation type="journal article" date="2011" name="Science">
        <title>The Selaginella genome identifies genetic changes associated with the evolution of vascular plants.</title>
        <authorList>
            <person name="Banks J.A."/>
            <person name="Nishiyama T."/>
            <person name="Hasebe M."/>
            <person name="Bowman J.L."/>
            <person name="Gribskov M."/>
            <person name="dePamphilis C."/>
            <person name="Albert V.A."/>
            <person name="Aono N."/>
            <person name="Aoyama T."/>
            <person name="Ambrose B.A."/>
            <person name="Ashton N.W."/>
            <person name="Axtell M.J."/>
            <person name="Barker E."/>
            <person name="Barker M.S."/>
            <person name="Bennetzen J.L."/>
            <person name="Bonawitz N.D."/>
            <person name="Chapple C."/>
            <person name="Cheng C."/>
            <person name="Correa L.G."/>
            <person name="Dacre M."/>
            <person name="DeBarry J."/>
            <person name="Dreyer I."/>
            <person name="Elias M."/>
            <person name="Engstrom E.M."/>
            <person name="Estelle M."/>
            <person name="Feng L."/>
            <person name="Finet C."/>
            <person name="Floyd S.K."/>
            <person name="Frommer W.B."/>
            <person name="Fujita T."/>
            <person name="Gramzow L."/>
            <person name="Gutensohn M."/>
            <person name="Harholt J."/>
            <person name="Hattori M."/>
            <person name="Heyl A."/>
            <person name="Hirai T."/>
            <person name="Hiwatashi Y."/>
            <person name="Ishikawa M."/>
            <person name="Iwata M."/>
            <person name="Karol K.G."/>
            <person name="Koehler B."/>
            <person name="Kolukisaoglu U."/>
            <person name="Kubo M."/>
            <person name="Kurata T."/>
            <person name="Lalonde S."/>
            <person name="Li K."/>
            <person name="Li Y."/>
            <person name="Litt A."/>
            <person name="Lyons E."/>
            <person name="Manning G."/>
            <person name="Maruyama T."/>
            <person name="Michael T.P."/>
            <person name="Mikami K."/>
            <person name="Miyazaki S."/>
            <person name="Morinaga S."/>
            <person name="Murata T."/>
            <person name="Mueller-Roeber B."/>
            <person name="Nelson D.R."/>
            <person name="Obara M."/>
            <person name="Oguri Y."/>
            <person name="Olmstead R.G."/>
            <person name="Onodera N."/>
            <person name="Petersen B.L."/>
            <person name="Pils B."/>
            <person name="Prigge M."/>
            <person name="Rensing S.A."/>
            <person name="Riano-Pachon D.M."/>
            <person name="Roberts A.W."/>
            <person name="Sato Y."/>
            <person name="Scheller H.V."/>
            <person name="Schulz B."/>
            <person name="Schulz C."/>
            <person name="Shakirov E.V."/>
            <person name="Shibagaki N."/>
            <person name="Shinohara N."/>
            <person name="Shippen D.E."/>
            <person name="Soerensen I."/>
            <person name="Sotooka R."/>
            <person name="Sugimoto N."/>
            <person name="Sugita M."/>
            <person name="Sumikawa N."/>
            <person name="Tanurdzic M."/>
            <person name="Theissen G."/>
            <person name="Ulvskov P."/>
            <person name="Wakazuki S."/>
            <person name="Weng J.K."/>
            <person name="Willats W.W."/>
            <person name="Wipf D."/>
            <person name="Wolf P.G."/>
            <person name="Yang L."/>
            <person name="Zimmer A.D."/>
            <person name="Zhu Q."/>
            <person name="Mitros T."/>
            <person name="Hellsten U."/>
            <person name="Loque D."/>
            <person name="Otillar R."/>
            <person name="Salamov A."/>
            <person name="Schmutz J."/>
            <person name="Shapiro H."/>
            <person name="Lindquist E."/>
            <person name="Lucas S."/>
            <person name="Rokhsar D."/>
            <person name="Grigoriev I.V."/>
        </authorList>
    </citation>
    <scope>NUCLEOTIDE SEQUENCE [LARGE SCALE GENOMIC DNA]</scope>
</reference>
<proteinExistence type="predicted"/>
<dbReference type="PANTHER" id="PTHR31900:SF32">
    <property type="entry name" value="F-BOX_RNI_FBD-LIKE DOMAIN PROTEIN"/>
    <property type="match status" value="1"/>
</dbReference>
<name>D8S0Y2_SELML</name>
<protein>
    <recommendedName>
        <fullName evidence="3">F-box domain-containing protein</fullName>
    </recommendedName>
</protein>